<proteinExistence type="predicted"/>
<protein>
    <submittedName>
        <fullName evidence="1">Uncharacterized protein</fullName>
    </submittedName>
</protein>
<organism evidence="1 2">
    <name type="scientific">Granulicella pectinivorans</name>
    <dbReference type="NCBI Taxonomy" id="474950"/>
    <lineage>
        <taxon>Bacteria</taxon>
        <taxon>Pseudomonadati</taxon>
        <taxon>Acidobacteriota</taxon>
        <taxon>Terriglobia</taxon>
        <taxon>Terriglobales</taxon>
        <taxon>Acidobacteriaceae</taxon>
        <taxon>Granulicella</taxon>
    </lineage>
</organism>
<dbReference type="Proteomes" id="UP000199024">
    <property type="component" value="Unassembled WGS sequence"/>
</dbReference>
<keyword evidence="2" id="KW-1185">Reference proteome</keyword>
<gene>
    <name evidence="1" type="ORF">SAMN05421771_3446</name>
</gene>
<accession>A0A1I6MS79</accession>
<dbReference type="AlphaFoldDB" id="A0A1I6MS79"/>
<evidence type="ECO:0000313" key="1">
    <source>
        <dbReference type="EMBL" id="SFS18378.1"/>
    </source>
</evidence>
<dbReference type="EMBL" id="FOZL01000001">
    <property type="protein sequence ID" value="SFS18378.1"/>
    <property type="molecule type" value="Genomic_DNA"/>
</dbReference>
<dbReference type="OrthoDB" id="2612531at2"/>
<dbReference type="RefSeq" id="WP_089840987.1">
    <property type="nucleotide sequence ID" value="NZ_FOZL01000001.1"/>
</dbReference>
<reference evidence="1 2" key="1">
    <citation type="submission" date="2016-10" db="EMBL/GenBank/DDBJ databases">
        <authorList>
            <person name="de Groot N.N."/>
        </authorList>
    </citation>
    <scope>NUCLEOTIDE SEQUENCE [LARGE SCALE GENOMIC DNA]</scope>
    <source>
        <strain evidence="1 2">DSM 21001</strain>
    </source>
</reference>
<evidence type="ECO:0000313" key="2">
    <source>
        <dbReference type="Proteomes" id="UP000199024"/>
    </source>
</evidence>
<sequence>MPESKTVLDLCVQEPEFITAILQETTERPNEPIFFEIWRGSREDFICVQSPKPYRKAYLTKSERYVVAVEAIFECSTQGMGYGFADVVRNID</sequence>
<name>A0A1I6MS79_9BACT</name>